<dbReference type="EMBL" id="LR899014">
    <property type="protein sequence ID" value="CAD7092375.1"/>
    <property type="molecule type" value="Genomic_DNA"/>
</dbReference>
<proteinExistence type="predicted"/>
<feature type="compositionally biased region" description="Polar residues" evidence="9">
    <location>
        <begin position="124"/>
        <end position="133"/>
    </location>
</feature>
<feature type="domain" description="BED-type" evidence="10">
    <location>
        <begin position="3"/>
        <end position="52"/>
    </location>
</feature>
<evidence type="ECO:0000256" key="2">
    <source>
        <dbReference type="ARBA" id="ARBA00022723"/>
    </source>
</evidence>
<evidence type="ECO:0000313" key="12">
    <source>
        <dbReference type="Proteomes" id="UP000594454"/>
    </source>
</evidence>
<keyword evidence="5" id="KW-0805">Transcription regulation</keyword>
<dbReference type="GO" id="GO:0008270">
    <property type="term" value="F:zinc ion binding"/>
    <property type="evidence" value="ECO:0007669"/>
    <property type="project" value="UniProtKB-KW"/>
</dbReference>
<dbReference type="GO" id="GO:0005634">
    <property type="term" value="C:nucleus"/>
    <property type="evidence" value="ECO:0007669"/>
    <property type="project" value="UniProtKB-SubCell"/>
</dbReference>
<evidence type="ECO:0000256" key="5">
    <source>
        <dbReference type="ARBA" id="ARBA00023015"/>
    </source>
</evidence>
<dbReference type="SMART" id="SM00614">
    <property type="entry name" value="ZnF_BED"/>
    <property type="match status" value="1"/>
</dbReference>
<keyword evidence="6" id="KW-0804">Transcription</keyword>
<dbReference type="PANTHER" id="PTHR46481:SF10">
    <property type="entry name" value="ZINC FINGER BED DOMAIN-CONTAINING PROTEIN 39"/>
    <property type="match status" value="1"/>
</dbReference>
<evidence type="ECO:0000256" key="8">
    <source>
        <dbReference type="PROSITE-ProRule" id="PRU00027"/>
    </source>
</evidence>
<keyword evidence="4" id="KW-0862">Zinc</keyword>
<dbReference type="InterPro" id="IPR036236">
    <property type="entry name" value="Znf_C2H2_sf"/>
</dbReference>
<dbReference type="OMA" id="WCTYRDS"/>
<keyword evidence="12" id="KW-1185">Reference proteome</keyword>
<dbReference type="SUPFAM" id="SSF57667">
    <property type="entry name" value="beta-beta-alpha zinc fingers"/>
    <property type="match status" value="1"/>
</dbReference>
<sequence length="634" mass="72306">MPKKPSRFWMFFQKIDRNTAECRLCGKHLRTCGNTTNLGKHIRRHPNYRELAGDSDDDKPIKREKLWASGSSPGGDATDGFADIDYNEMSTEEVFLPQDPLLEEESGVEVKLNFKALNKALENSENETLTSVPDNPPERTKFTSAASSSARVLKKESENDSNAIGPPKRIKLTPNASSSSASASQPFNTEAVHLAFAEFFFACNIPFKVLNSVHLKHFLSKLNKIYRPPSLRELTTTYLDRAYDKYKIPIPNEEQEGILLLSGWKDFTNSEKCIVACLYLTGENDARVFLNTWDLSIHVFSDNEDIQKKVVEESIALAKENHNAKIYAVISDNQHLNHSLQGMQLWHSVCQSYLAGCLAQDVVNAEDAKLVKQILQEFQREETEAQIVERGGTRVLLPWDNRWCTYRDSFQCYVKNNAILRDLILEEKCTVHGNIREAIFNDDFVAKIRIYVGMLEPLCKLIYLSQKKKTTLAEVTEEWMQLVFPPEFQTHLQHRRNAALTPFALAANFMHPVYRGRSIGDDRMETVEFFFLENLNSKGLDDMFLFKKNEGIFQVLAEKQVTTCNTYWSIAGRKHAELTTLAKKVLCIPASVSYIDKIFSSWSTTHLAARNLLGMEVYRKLTKTHFVLNLADNS</sequence>
<evidence type="ECO:0000256" key="4">
    <source>
        <dbReference type="ARBA" id="ARBA00022833"/>
    </source>
</evidence>
<dbReference type="AlphaFoldDB" id="A0A7R8V3V8"/>
<feature type="region of interest" description="Disordered" evidence="9">
    <location>
        <begin position="124"/>
        <end position="183"/>
    </location>
</feature>
<dbReference type="Pfam" id="PF02892">
    <property type="entry name" value="zf-BED"/>
    <property type="match status" value="1"/>
</dbReference>
<reference evidence="11 12" key="1">
    <citation type="submission" date="2020-11" db="EMBL/GenBank/DDBJ databases">
        <authorList>
            <person name="Wallbank WR R."/>
            <person name="Pardo Diaz C."/>
            <person name="Kozak K."/>
            <person name="Martin S."/>
            <person name="Jiggins C."/>
            <person name="Moest M."/>
            <person name="Warren A I."/>
            <person name="Generalovic N T."/>
            <person name="Byers J.R.P. K."/>
            <person name="Montejo-Kovacevich G."/>
            <person name="Yen C E."/>
        </authorList>
    </citation>
    <scope>NUCLEOTIDE SEQUENCE [LARGE SCALE GENOMIC DNA]</scope>
</reference>
<evidence type="ECO:0000256" key="9">
    <source>
        <dbReference type="SAM" id="MobiDB-lite"/>
    </source>
</evidence>
<dbReference type="InterPro" id="IPR012337">
    <property type="entry name" value="RNaseH-like_sf"/>
</dbReference>
<evidence type="ECO:0000259" key="10">
    <source>
        <dbReference type="PROSITE" id="PS50808"/>
    </source>
</evidence>
<dbReference type="PANTHER" id="PTHR46481">
    <property type="entry name" value="ZINC FINGER BED DOMAIN-CONTAINING PROTEIN 4"/>
    <property type="match status" value="1"/>
</dbReference>
<accession>A0A7R8V3V8</accession>
<dbReference type="InParanoid" id="A0A7R8V3V8"/>
<organism evidence="11 12">
    <name type="scientific">Hermetia illucens</name>
    <name type="common">Black soldier fly</name>
    <dbReference type="NCBI Taxonomy" id="343691"/>
    <lineage>
        <taxon>Eukaryota</taxon>
        <taxon>Metazoa</taxon>
        <taxon>Ecdysozoa</taxon>
        <taxon>Arthropoda</taxon>
        <taxon>Hexapoda</taxon>
        <taxon>Insecta</taxon>
        <taxon>Pterygota</taxon>
        <taxon>Neoptera</taxon>
        <taxon>Endopterygota</taxon>
        <taxon>Diptera</taxon>
        <taxon>Brachycera</taxon>
        <taxon>Stratiomyomorpha</taxon>
        <taxon>Stratiomyidae</taxon>
        <taxon>Hermetiinae</taxon>
        <taxon>Hermetia</taxon>
    </lineage>
</organism>
<dbReference type="GO" id="GO:0003677">
    <property type="term" value="F:DNA binding"/>
    <property type="evidence" value="ECO:0007669"/>
    <property type="project" value="InterPro"/>
</dbReference>
<dbReference type="InterPro" id="IPR003656">
    <property type="entry name" value="Znf_BED"/>
</dbReference>
<dbReference type="OrthoDB" id="8061146at2759"/>
<dbReference type="PROSITE" id="PS50808">
    <property type="entry name" value="ZF_BED"/>
    <property type="match status" value="1"/>
</dbReference>
<evidence type="ECO:0000256" key="6">
    <source>
        <dbReference type="ARBA" id="ARBA00023163"/>
    </source>
</evidence>
<comment type="subcellular location">
    <subcellularLocation>
        <location evidence="1">Nucleus</location>
    </subcellularLocation>
</comment>
<keyword evidence="3 8" id="KW-0863">Zinc-finger</keyword>
<dbReference type="InterPro" id="IPR052035">
    <property type="entry name" value="ZnF_BED_domain_contain"/>
</dbReference>
<protein>
    <recommendedName>
        <fullName evidence="10">BED-type domain-containing protein</fullName>
    </recommendedName>
</protein>
<keyword evidence="7" id="KW-0539">Nucleus</keyword>
<evidence type="ECO:0000256" key="1">
    <source>
        <dbReference type="ARBA" id="ARBA00004123"/>
    </source>
</evidence>
<dbReference type="Proteomes" id="UP000594454">
    <property type="component" value="Chromosome 6"/>
</dbReference>
<dbReference type="GO" id="GO:0009791">
    <property type="term" value="P:post-embryonic development"/>
    <property type="evidence" value="ECO:0007669"/>
    <property type="project" value="UniProtKB-ARBA"/>
</dbReference>
<dbReference type="SUPFAM" id="SSF53098">
    <property type="entry name" value="Ribonuclease H-like"/>
    <property type="match status" value="1"/>
</dbReference>
<gene>
    <name evidence="11" type="ORF">HERILL_LOCUS14735</name>
</gene>
<evidence type="ECO:0000313" key="11">
    <source>
        <dbReference type="EMBL" id="CAD7092375.1"/>
    </source>
</evidence>
<evidence type="ECO:0000256" key="3">
    <source>
        <dbReference type="ARBA" id="ARBA00022771"/>
    </source>
</evidence>
<evidence type="ECO:0000256" key="7">
    <source>
        <dbReference type="ARBA" id="ARBA00023242"/>
    </source>
</evidence>
<name>A0A7R8V3V8_HERIL</name>
<keyword evidence="2" id="KW-0479">Metal-binding</keyword>